<dbReference type="Proteomes" id="UP000734823">
    <property type="component" value="Unassembled WGS sequence"/>
</dbReference>
<organism evidence="4 5">
    <name type="scientific">Actinokineospora xionganensis</name>
    <dbReference type="NCBI Taxonomy" id="2684470"/>
    <lineage>
        <taxon>Bacteria</taxon>
        <taxon>Bacillati</taxon>
        <taxon>Actinomycetota</taxon>
        <taxon>Actinomycetes</taxon>
        <taxon>Pseudonocardiales</taxon>
        <taxon>Pseudonocardiaceae</taxon>
        <taxon>Actinokineospora</taxon>
    </lineage>
</organism>
<dbReference type="Pfam" id="PF17802">
    <property type="entry name" value="SpaA"/>
    <property type="match status" value="1"/>
</dbReference>
<protein>
    <recommendedName>
        <fullName evidence="3">SpaA-like prealbumin fold domain-containing protein</fullName>
    </recommendedName>
</protein>
<evidence type="ECO:0000259" key="3">
    <source>
        <dbReference type="Pfam" id="PF17802"/>
    </source>
</evidence>
<keyword evidence="2" id="KW-0732">Signal</keyword>
<dbReference type="Gene3D" id="2.60.40.10">
    <property type="entry name" value="Immunoglobulins"/>
    <property type="match status" value="1"/>
</dbReference>
<proteinExistence type="predicted"/>
<dbReference type="EMBL" id="JABVED010000014">
    <property type="protein sequence ID" value="MBC6450022.1"/>
    <property type="molecule type" value="Genomic_DNA"/>
</dbReference>
<keyword evidence="1" id="KW-1133">Transmembrane helix</keyword>
<evidence type="ECO:0000256" key="2">
    <source>
        <dbReference type="SAM" id="SignalP"/>
    </source>
</evidence>
<feature type="domain" description="SpaA-like prealbumin fold" evidence="3">
    <location>
        <begin position="307"/>
        <end position="387"/>
    </location>
</feature>
<evidence type="ECO:0000256" key="1">
    <source>
        <dbReference type="SAM" id="Phobius"/>
    </source>
</evidence>
<feature type="chain" id="PRO_5046541255" description="SpaA-like prealbumin fold domain-containing protein" evidence="2">
    <location>
        <begin position="35"/>
        <end position="487"/>
    </location>
</feature>
<name>A0ABR7LCK6_9PSEU</name>
<dbReference type="InterPro" id="IPR013783">
    <property type="entry name" value="Ig-like_fold"/>
</dbReference>
<evidence type="ECO:0000313" key="4">
    <source>
        <dbReference type="EMBL" id="MBC6450022.1"/>
    </source>
</evidence>
<feature type="transmembrane region" description="Helical" evidence="1">
    <location>
        <begin position="447"/>
        <end position="467"/>
    </location>
</feature>
<evidence type="ECO:0000313" key="5">
    <source>
        <dbReference type="Proteomes" id="UP000734823"/>
    </source>
</evidence>
<dbReference type="InterPro" id="IPR041033">
    <property type="entry name" value="SpaA_PFL_dom_1"/>
</dbReference>
<keyword evidence="1" id="KW-0812">Transmembrane</keyword>
<accession>A0ABR7LCK6</accession>
<feature type="signal peptide" evidence="2">
    <location>
        <begin position="1"/>
        <end position="34"/>
    </location>
</feature>
<dbReference type="RefSeq" id="WP_187223140.1">
    <property type="nucleotide sequence ID" value="NZ_JABVED010000014.1"/>
</dbReference>
<keyword evidence="5" id="KW-1185">Reference proteome</keyword>
<comment type="caution">
    <text evidence="4">The sequence shown here is derived from an EMBL/GenBank/DDBJ whole genome shotgun (WGS) entry which is preliminary data.</text>
</comment>
<keyword evidence="1" id="KW-0472">Membrane</keyword>
<reference evidence="4 5" key="1">
    <citation type="submission" date="2020-06" db="EMBL/GenBank/DDBJ databases">
        <title>Actinokineospora xiongansis sp. nov., isolated from soil of Baiyangdian.</title>
        <authorList>
            <person name="Zhang X."/>
        </authorList>
    </citation>
    <scope>NUCLEOTIDE SEQUENCE [LARGE SCALE GENOMIC DNA]</scope>
    <source>
        <strain evidence="4 5">HBU206404</strain>
    </source>
</reference>
<sequence length="487" mass="49705">MGRTNFGARLVAGVASASLLAGALLVSTAPTAAAAVREALGYKTSPSQPYKGNPDQTDWSGSYLVNGQQVWCVQYAYLAPDTDEQYQPGEALKTKWGTELSPDVAAQISYLLLRYSTTKSADEAAALAHLLHSWTAAPQDPGQLLPTNTFRTIAYDAPFHLGKLPASAKAAVDRLKADATANRGPWTTGITKPTAPQVIGTPDTWTVKVVNAAGKGVGTVPVTITLTDALVDGRKTLILPTPEAGGPLTLSVTPTGPNPKVAISLAAPADKPVVRQAVQVDTQRVVSTGGEKRLTGAEAVTAVTAPGKVAVAKVDEKTGKGIAGVSLRITAADKTKPAVDQDGKPLTGADGTPSVVVTGADGTAGVPNLRTPQQICVIEVAAPPGYEQAFDPAAPPAACGEVTPGATLTLKVANKPNVPTVPKTIPAGGGQPAAAAAMTDGGPSTGLLVGLGVLMLIGGALVTLLLLHGPSRRRVVVGRGMRRDWGR</sequence>
<gene>
    <name evidence="4" type="ORF">GPZ80_22945</name>
</gene>